<dbReference type="PANTHER" id="PTHR42039">
    <property type="entry name" value="PUTATIVE (AFU_ORTHOLOGUE AFUA_3G02940)-RELATED"/>
    <property type="match status" value="1"/>
</dbReference>
<accession>A0ABR0SYZ6</accession>
<name>A0ABR0SYZ6_9HYPO</name>
<feature type="region of interest" description="Disordered" evidence="1">
    <location>
        <begin position="21"/>
        <end position="61"/>
    </location>
</feature>
<evidence type="ECO:0000313" key="4">
    <source>
        <dbReference type="Proteomes" id="UP001338125"/>
    </source>
</evidence>
<evidence type="ECO:0000256" key="1">
    <source>
        <dbReference type="SAM" id="MobiDB-lite"/>
    </source>
</evidence>
<dbReference type="PANTHER" id="PTHR42039:SF1">
    <property type="entry name" value="PUTATIVE (AFU_ORTHOLOGUE AFUA_3G02940)-RELATED"/>
    <property type="match status" value="1"/>
</dbReference>
<protein>
    <submittedName>
        <fullName evidence="3">Allergen Asp f 4</fullName>
    </submittedName>
</protein>
<keyword evidence="2" id="KW-0732">Signal</keyword>
<feature type="signal peptide" evidence="2">
    <location>
        <begin position="1"/>
        <end position="18"/>
    </location>
</feature>
<gene>
    <name evidence="3" type="ORF">PT974_02329</name>
</gene>
<evidence type="ECO:0000313" key="3">
    <source>
        <dbReference type="EMBL" id="KAK5996980.1"/>
    </source>
</evidence>
<feature type="chain" id="PRO_5047088890" evidence="2">
    <location>
        <begin position="19"/>
        <end position="264"/>
    </location>
</feature>
<evidence type="ECO:0000256" key="2">
    <source>
        <dbReference type="SAM" id="SignalP"/>
    </source>
</evidence>
<organism evidence="3 4">
    <name type="scientific">Cladobotryum mycophilum</name>
    <dbReference type="NCBI Taxonomy" id="491253"/>
    <lineage>
        <taxon>Eukaryota</taxon>
        <taxon>Fungi</taxon>
        <taxon>Dikarya</taxon>
        <taxon>Ascomycota</taxon>
        <taxon>Pezizomycotina</taxon>
        <taxon>Sordariomycetes</taxon>
        <taxon>Hypocreomycetidae</taxon>
        <taxon>Hypocreales</taxon>
        <taxon>Hypocreaceae</taxon>
        <taxon>Cladobotryum</taxon>
    </lineage>
</organism>
<reference evidence="3 4" key="1">
    <citation type="submission" date="2024-01" db="EMBL/GenBank/DDBJ databases">
        <title>Complete genome of Cladobotryum mycophilum ATHUM6906.</title>
        <authorList>
            <person name="Christinaki A.C."/>
            <person name="Myridakis A.I."/>
            <person name="Kouvelis V.N."/>
        </authorList>
    </citation>
    <scope>NUCLEOTIDE SEQUENCE [LARGE SCALE GENOMIC DNA]</scope>
    <source>
        <strain evidence="3 4">ATHUM6906</strain>
    </source>
</reference>
<dbReference type="Pfam" id="PF25312">
    <property type="entry name" value="Allergen_Asp_f_4"/>
    <property type="match status" value="1"/>
</dbReference>
<sequence length="264" mass="26569">MKFSATAVLFTAALGVSAHPSGHGHVNAHPVPQPPAPAPAVPKPAPQSGSSSQGAGPGQFVEFCSGPGKRATLGQISYKGNVGKNGVYGCNIMPVQKSIADKYQYTLNFINKSGQDQTCAIWNKIGDTNEINGFFVGKGAKTFQLPAGGQQVIALDTNSQGGAACGPGGVPTTSFGQYAGTWVEYDVGNLSNGGWSGFDASCLVAAANKLSIPALSVCLDGKCSTVNAGGSGDNAYLGGMEDLDGVGLNVPPGPAHVTVNVGGQ</sequence>
<dbReference type="Proteomes" id="UP001338125">
    <property type="component" value="Unassembled WGS sequence"/>
</dbReference>
<comment type="caution">
    <text evidence="3">The sequence shown here is derived from an EMBL/GenBank/DDBJ whole genome shotgun (WGS) entry which is preliminary data.</text>
</comment>
<feature type="compositionally biased region" description="Pro residues" evidence="1">
    <location>
        <begin position="31"/>
        <end position="45"/>
    </location>
</feature>
<dbReference type="InterPro" id="IPR038903">
    <property type="entry name" value="Allergen_Asp_f_4"/>
</dbReference>
<dbReference type="EMBL" id="JAVFKD010000002">
    <property type="protein sequence ID" value="KAK5996980.1"/>
    <property type="molecule type" value="Genomic_DNA"/>
</dbReference>
<proteinExistence type="predicted"/>
<keyword evidence="4" id="KW-1185">Reference proteome</keyword>